<keyword evidence="1" id="KW-1133">Transmembrane helix</keyword>
<accession>A0ABS5LZF5</accession>
<dbReference type="InterPro" id="IPR043128">
    <property type="entry name" value="Rev_trsase/Diguanyl_cyclase"/>
</dbReference>
<dbReference type="RefSeq" id="WP_211459207.1">
    <property type="nucleotide sequence ID" value="NZ_JAANES010000006.1"/>
</dbReference>
<dbReference type="PANTHER" id="PTHR46663">
    <property type="entry name" value="DIGUANYLATE CYCLASE DGCT-RELATED"/>
    <property type="match status" value="1"/>
</dbReference>
<comment type="caution">
    <text evidence="3">The sequence shown here is derived from an EMBL/GenBank/DDBJ whole genome shotgun (WGS) entry which is preliminary data.</text>
</comment>
<dbReference type="PROSITE" id="PS50887">
    <property type="entry name" value="GGDEF"/>
    <property type="match status" value="1"/>
</dbReference>
<dbReference type="InterPro" id="IPR052163">
    <property type="entry name" value="DGC-Regulatory_Protein"/>
</dbReference>
<protein>
    <recommendedName>
        <fullName evidence="2">GGDEF domain-containing protein</fullName>
    </recommendedName>
</protein>
<keyword evidence="1" id="KW-0812">Transmembrane</keyword>
<reference evidence="3 4" key="1">
    <citation type="submission" date="2020-03" db="EMBL/GenBank/DDBJ databases">
        <title>The role of nitrogen metabolism on polyethylene biodegradation.</title>
        <authorList>
            <person name="Peixoto J."/>
            <person name="Vizzotto C.S."/>
            <person name="Ramos A."/>
            <person name="Alves G."/>
            <person name="Steindorff A."/>
            <person name="Kruger R."/>
        </authorList>
    </citation>
    <scope>NUCLEOTIDE SEQUENCE [LARGE SCALE GENOMIC DNA]</scope>
    <source>
        <strain evidence="3 4">PE63</strain>
    </source>
</reference>
<dbReference type="PANTHER" id="PTHR46663:SF3">
    <property type="entry name" value="SLL0267 PROTEIN"/>
    <property type="match status" value="1"/>
</dbReference>
<dbReference type="SMART" id="SM00267">
    <property type="entry name" value="GGDEF"/>
    <property type="match status" value="1"/>
</dbReference>
<dbReference type="SUPFAM" id="SSF55073">
    <property type="entry name" value="Nucleotide cyclase"/>
    <property type="match status" value="1"/>
</dbReference>
<keyword evidence="4" id="KW-1185">Reference proteome</keyword>
<feature type="transmembrane region" description="Helical" evidence="1">
    <location>
        <begin position="315"/>
        <end position="340"/>
    </location>
</feature>
<dbReference type="InterPro" id="IPR000160">
    <property type="entry name" value="GGDEF_dom"/>
</dbReference>
<sequence>MRSTVRMATLAGALAWLALVASLGWWMSQRIVASELDRLADSAEYEAKTTARIMDRLFTEMVSVANMVARQGLVIQLATRYRTDPPGLVQLTRQQRAAQFTQDPLVRKVGDFMNELSSDLRYARIYMNNMSDDTVTASNWAESDSIVGMIYSGRPYLVDALREGNGHSFGIARLNKTPSYFVSSRIESEDDQPLGSVTVKFDAPDIVPYLSGSHIALILDRQGRVTTTSSAPFMLRNASVLLAPGSAPAAARTNALDSDEQPGEPLDARAVTGSDQWIIDGKPYLLRHEPLSNTQYQLITLATLDHLPLMRRQHIGLAGLVASVGLLFILLGGHAIGLMVERRQDEWYAANHDALTNLPNRRNVLGQLDQLFAQAKQMQQWVMVAFIDLDGFKAINDTYGHEVGDQFLVEVGRRMSTGLRKSDVLGRLGGDEFVVIGLVAPPSLADQDKTLEAMRGRLAPLLIGQYEFPECSLDYPGASFGIVMVDPSISSTQTVLKEADLRMYADKQARRTSQRESAKSDAACATWELPEHSTRMPLPT</sequence>
<keyword evidence="1" id="KW-0472">Membrane</keyword>
<dbReference type="CDD" id="cd01949">
    <property type="entry name" value="GGDEF"/>
    <property type="match status" value="1"/>
</dbReference>
<feature type="domain" description="GGDEF" evidence="2">
    <location>
        <begin position="380"/>
        <end position="519"/>
    </location>
</feature>
<dbReference type="NCBIfam" id="TIGR00254">
    <property type="entry name" value="GGDEF"/>
    <property type="match status" value="1"/>
</dbReference>
<gene>
    <name evidence="3" type="ORF">DJFAAGMI_04415</name>
</gene>
<proteinExistence type="predicted"/>
<dbReference type="Gene3D" id="3.30.70.270">
    <property type="match status" value="1"/>
</dbReference>
<evidence type="ECO:0000256" key="1">
    <source>
        <dbReference type="SAM" id="Phobius"/>
    </source>
</evidence>
<name>A0ABS5LZF5_9BURK</name>
<dbReference type="InterPro" id="IPR029787">
    <property type="entry name" value="Nucleotide_cyclase"/>
</dbReference>
<evidence type="ECO:0000313" key="4">
    <source>
        <dbReference type="Proteomes" id="UP001647436"/>
    </source>
</evidence>
<organism evidence="3 4">
    <name type="scientific">Comamonas brasiliensis</name>
    <dbReference type="NCBI Taxonomy" id="1812482"/>
    <lineage>
        <taxon>Bacteria</taxon>
        <taxon>Pseudomonadati</taxon>
        <taxon>Pseudomonadota</taxon>
        <taxon>Betaproteobacteria</taxon>
        <taxon>Burkholderiales</taxon>
        <taxon>Comamonadaceae</taxon>
        <taxon>Comamonas</taxon>
    </lineage>
</organism>
<evidence type="ECO:0000313" key="3">
    <source>
        <dbReference type="EMBL" id="MBS3021641.1"/>
    </source>
</evidence>
<dbReference type="Gene3D" id="3.30.450.20">
    <property type="entry name" value="PAS domain"/>
    <property type="match status" value="1"/>
</dbReference>
<dbReference type="Proteomes" id="UP001647436">
    <property type="component" value="Unassembled WGS sequence"/>
</dbReference>
<dbReference type="EMBL" id="JAANES010000006">
    <property type="protein sequence ID" value="MBS3021641.1"/>
    <property type="molecule type" value="Genomic_DNA"/>
</dbReference>
<dbReference type="Pfam" id="PF00990">
    <property type="entry name" value="GGDEF"/>
    <property type="match status" value="1"/>
</dbReference>
<evidence type="ECO:0000259" key="2">
    <source>
        <dbReference type="PROSITE" id="PS50887"/>
    </source>
</evidence>